<dbReference type="Proteomes" id="UP000011626">
    <property type="component" value="Unassembled WGS sequence"/>
</dbReference>
<dbReference type="RefSeq" id="WP_006884849.1">
    <property type="nucleotide sequence ID" value="NZ_AOIU01000034.1"/>
</dbReference>
<keyword evidence="2" id="KW-1185">Reference proteome</keyword>
<gene>
    <name evidence="1" type="ORF">C475_15909</name>
</gene>
<sequence>MAVKTIDDTENYTIEWDEEIGAIVFTWDKYVSGATFREGCEALLDAIKRRDAAKVLTDTRGINAHDAEDQQWMQTEWMPRALDVGLEYSAVVHPDSVISEMDVESILEGMEHSGAEPLVTSDMAEAREWTAEK</sequence>
<dbReference type="OrthoDB" id="320547at2157"/>
<name>M0CMP4_9EURY</name>
<accession>M0CMP4</accession>
<protein>
    <recommendedName>
        <fullName evidence="3">STAS/SEC14 domain-containing protein</fullName>
    </recommendedName>
</protein>
<dbReference type="eggNOG" id="arCOG10953">
    <property type="taxonomic scope" value="Archaea"/>
</dbReference>
<dbReference type="EMBL" id="AOIU01000034">
    <property type="protein sequence ID" value="ELZ23149.1"/>
    <property type="molecule type" value="Genomic_DNA"/>
</dbReference>
<evidence type="ECO:0008006" key="3">
    <source>
        <dbReference type="Google" id="ProtNLM"/>
    </source>
</evidence>
<reference evidence="1 2" key="1">
    <citation type="journal article" date="2014" name="PLoS Genet.">
        <title>Phylogenetically driven sequencing of extremely halophilic archaea reveals strategies for static and dynamic osmo-response.</title>
        <authorList>
            <person name="Becker E.A."/>
            <person name="Seitzer P.M."/>
            <person name="Tritt A."/>
            <person name="Larsen D."/>
            <person name="Krusor M."/>
            <person name="Yao A.I."/>
            <person name="Wu D."/>
            <person name="Madern D."/>
            <person name="Eisen J.A."/>
            <person name="Darling A.E."/>
            <person name="Facciotti M.T."/>
        </authorList>
    </citation>
    <scope>NUCLEOTIDE SEQUENCE [LARGE SCALE GENOMIC DNA]</scope>
    <source>
        <strain evidence="1 2">2-9-1</strain>
    </source>
</reference>
<dbReference type="AlphaFoldDB" id="M0CMP4"/>
<organism evidence="1 2">
    <name type="scientific">Halosimplex carlsbadense 2-9-1</name>
    <dbReference type="NCBI Taxonomy" id="797114"/>
    <lineage>
        <taxon>Archaea</taxon>
        <taxon>Methanobacteriati</taxon>
        <taxon>Methanobacteriota</taxon>
        <taxon>Stenosarchaea group</taxon>
        <taxon>Halobacteria</taxon>
        <taxon>Halobacteriales</taxon>
        <taxon>Haloarculaceae</taxon>
        <taxon>Halosimplex</taxon>
    </lineage>
</organism>
<proteinExistence type="predicted"/>
<evidence type="ECO:0000313" key="1">
    <source>
        <dbReference type="EMBL" id="ELZ23149.1"/>
    </source>
</evidence>
<evidence type="ECO:0000313" key="2">
    <source>
        <dbReference type="Proteomes" id="UP000011626"/>
    </source>
</evidence>
<comment type="caution">
    <text evidence="1">The sequence shown here is derived from an EMBL/GenBank/DDBJ whole genome shotgun (WGS) entry which is preliminary data.</text>
</comment>